<gene>
    <name evidence="2" type="ORF">DKX38_026155</name>
</gene>
<dbReference type="EMBL" id="VDCV01000016">
    <property type="protein sequence ID" value="KAB5521836.1"/>
    <property type="molecule type" value="Genomic_DNA"/>
</dbReference>
<feature type="signal peptide" evidence="1">
    <location>
        <begin position="1"/>
        <end position="23"/>
    </location>
</feature>
<keyword evidence="1" id="KW-0732">Signal</keyword>
<comment type="caution">
    <text evidence="2">The sequence shown here is derived from an EMBL/GenBank/DDBJ whole genome shotgun (WGS) entry which is preliminary data.</text>
</comment>
<dbReference type="Proteomes" id="UP000326939">
    <property type="component" value="Chromosome 16"/>
</dbReference>
<evidence type="ECO:0000313" key="2">
    <source>
        <dbReference type="EMBL" id="KAB5521836.1"/>
    </source>
</evidence>
<name>A0A5N5JSQ9_9ROSI</name>
<reference evidence="3" key="1">
    <citation type="journal article" date="2019" name="Gigascience">
        <title>De novo genome assembly of the endangered Acer yangbiense, a plant species with extremely small populations endemic to Yunnan Province, China.</title>
        <authorList>
            <person name="Yang J."/>
            <person name="Wariss H.M."/>
            <person name="Tao L."/>
            <person name="Zhang R."/>
            <person name="Yun Q."/>
            <person name="Hollingsworth P."/>
            <person name="Dao Z."/>
            <person name="Luo G."/>
            <person name="Guo H."/>
            <person name="Ma Y."/>
            <person name="Sun W."/>
        </authorList>
    </citation>
    <scope>NUCLEOTIDE SEQUENCE [LARGE SCALE GENOMIC DNA]</scope>
    <source>
        <strain evidence="3">cv. br00</strain>
    </source>
</reference>
<dbReference type="AlphaFoldDB" id="A0A5N5JSQ9"/>
<evidence type="ECO:0000256" key="1">
    <source>
        <dbReference type="SAM" id="SignalP"/>
    </source>
</evidence>
<feature type="chain" id="PRO_5024298710" evidence="1">
    <location>
        <begin position="24"/>
        <end position="89"/>
    </location>
</feature>
<protein>
    <submittedName>
        <fullName evidence="2">Uncharacterized protein</fullName>
    </submittedName>
</protein>
<proteinExistence type="predicted"/>
<accession>A0A5N5JSQ9</accession>
<sequence length="89" mass="10010">MLWLSILWPNPHTLIILIMPAASKQLPTTYKSPVSTLPTVPEAELYDDFIPIIDYMVLAVHANTKVSLRLERNVFCTVSGDISQQLCLI</sequence>
<evidence type="ECO:0000313" key="3">
    <source>
        <dbReference type="Proteomes" id="UP000326939"/>
    </source>
</evidence>
<keyword evidence="3" id="KW-1185">Reference proteome</keyword>
<organism evidence="2 3">
    <name type="scientific">Salix brachista</name>
    <dbReference type="NCBI Taxonomy" id="2182728"/>
    <lineage>
        <taxon>Eukaryota</taxon>
        <taxon>Viridiplantae</taxon>
        <taxon>Streptophyta</taxon>
        <taxon>Embryophyta</taxon>
        <taxon>Tracheophyta</taxon>
        <taxon>Spermatophyta</taxon>
        <taxon>Magnoliopsida</taxon>
        <taxon>eudicotyledons</taxon>
        <taxon>Gunneridae</taxon>
        <taxon>Pentapetalae</taxon>
        <taxon>rosids</taxon>
        <taxon>fabids</taxon>
        <taxon>Malpighiales</taxon>
        <taxon>Salicaceae</taxon>
        <taxon>Saliceae</taxon>
        <taxon>Salix</taxon>
    </lineage>
</organism>